<evidence type="ECO:0000259" key="3">
    <source>
        <dbReference type="Pfam" id="PF11738"/>
    </source>
</evidence>
<dbReference type="RefSeq" id="WP_163651209.1">
    <property type="nucleotide sequence ID" value="NZ_JAAGRN010000001.1"/>
</dbReference>
<dbReference type="EMBL" id="JAAGRN010000001">
    <property type="protein sequence ID" value="NDY81919.1"/>
    <property type="molecule type" value="Genomic_DNA"/>
</dbReference>
<dbReference type="Pfam" id="PF11738">
    <property type="entry name" value="DUF3298"/>
    <property type="match status" value="1"/>
</dbReference>
<feature type="compositionally biased region" description="Low complexity" evidence="1">
    <location>
        <begin position="47"/>
        <end position="58"/>
    </location>
</feature>
<keyword evidence="2" id="KW-0732">Signal</keyword>
<accession>A0A6B2QXS8</accession>
<feature type="domain" description="DUF3298" evidence="3">
    <location>
        <begin position="203"/>
        <end position="275"/>
    </location>
</feature>
<feature type="compositionally biased region" description="Polar residues" evidence="1">
    <location>
        <begin position="59"/>
        <end position="69"/>
    </location>
</feature>
<dbReference type="InterPro" id="IPR021729">
    <property type="entry name" value="DUF3298"/>
</dbReference>
<dbReference type="InterPro" id="IPR037126">
    <property type="entry name" value="PdaC/RsiV-like_sf"/>
</dbReference>
<gene>
    <name evidence="4" type="ORF">G3I67_01625</name>
</gene>
<feature type="signal peptide" evidence="2">
    <location>
        <begin position="1"/>
        <end position="24"/>
    </location>
</feature>
<dbReference type="PROSITE" id="PS51257">
    <property type="entry name" value="PROKAR_LIPOPROTEIN"/>
    <property type="match status" value="1"/>
</dbReference>
<evidence type="ECO:0000313" key="4">
    <source>
        <dbReference type="EMBL" id="NDY81919.1"/>
    </source>
</evidence>
<dbReference type="AlphaFoldDB" id="A0A6B2QXS8"/>
<name>A0A6B2QXS8_9BURK</name>
<dbReference type="Gene3D" id="3.90.640.20">
    <property type="entry name" value="Heat-shock cognate protein, ATPase"/>
    <property type="match status" value="1"/>
</dbReference>
<organism evidence="4">
    <name type="scientific">Sheuella amnicola</name>
    <dbReference type="NCBI Taxonomy" id="2707330"/>
    <lineage>
        <taxon>Bacteria</taxon>
        <taxon>Pseudomonadati</taxon>
        <taxon>Pseudomonadota</taxon>
        <taxon>Betaproteobacteria</taxon>
        <taxon>Burkholderiales</taxon>
        <taxon>Alcaligenaceae</taxon>
        <taxon>Sheuella</taxon>
    </lineage>
</organism>
<evidence type="ECO:0000256" key="2">
    <source>
        <dbReference type="SAM" id="SignalP"/>
    </source>
</evidence>
<protein>
    <submittedName>
        <fullName evidence="4">DUF3298 and DUF4163 domain-containing protein</fullName>
    </submittedName>
</protein>
<feature type="region of interest" description="Disordered" evidence="1">
    <location>
        <begin position="37"/>
        <end position="69"/>
    </location>
</feature>
<evidence type="ECO:0000256" key="1">
    <source>
        <dbReference type="SAM" id="MobiDB-lite"/>
    </source>
</evidence>
<comment type="caution">
    <text evidence="4">The sequence shown here is derived from an EMBL/GenBank/DDBJ whole genome shotgun (WGS) entry which is preliminary data.</text>
</comment>
<proteinExistence type="predicted"/>
<feature type="compositionally biased region" description="Polar residues" evidence="1">
    <location>
        <begin position="37"/>
        <end position="46"/>
    </location>
</feature>
<dbReference type="Gene3D" id="3.30.565.40">
    <property type="entry name" value="Fervidobacterium nodosum Rt17-B1 like"/>
    <property type="match status" value="1"/>
</dbReference>
<sequence>MIKRLVLSALILFGISGCQSNQRAADITLANQASTLSQKDQSQEIPNTNIVTNSNSNTKPNTVSGPNKTPDVQTITLVKTKPDCKGNDCPVIKVKRLNFTGRDRFNTFLDKTMASMVQMESNQSQSFNTFNEFAEYFWRTSKPRDEVVIQASVIRGDENIVVIQLDGYIYSGGAHGMSTTQYINWLPKTDRLLSLETMLLPNKMRAFQALLKKQYDIWLRQNREAISNPDSYKKKWPFVENDNAALLKEGVAITYDPYAIAPYSFGRPTLIVPFKDLKGILRPELLPK</sequence>
<feature type="chain" id="PRO_5025596333" evidence="2">
    <location>
        <begin position="25"/>
        <end position="288"/>
    </location>
</feature>
<reference evidence="4" key="1">
    <citation type="submission" date="2020-02" db="EMBL/GenBank/DDBJ databases">
        <authorList>
            <person name="Chen W.-M."/>
        </authorList>
    </citation>
    <scope>NUCLEOTIDE SEQUENCE</scope>
    <source>
        <strain evidence="4">NBD-18</strain>
    </source>
</reference>